<reference evidence="1 2" key="1">
    <citation type="journal article" date="2018" name="Gigascience">
        <title>Genomes of trombidid mites reveal novel predicted allergens and laterally-transferred genes associated with secondary metabolism.</title>
        <authorList>
            <person name="Dong X."/>
            <person name="Chaisiri K."/>
            <person name="Xia D."/>
            <person name="Armstrong S.D."/>
            <person name="Fang Y."/>
            <person name="Donnelly M.J."/>
            <person name="Kadowaki T."/>
            <person name="McGarry J.W."/>
            <person name="Darby A.C."/>
            <person name="Makepeace B.L."/>
        </authorList>
    </citation>
    <scope>NUCLEOTIDE SEQUENCE [LARGE SCALE GENOMIC DNA]</scope>
    <source>
        <strain evidence="1">UoL-UT</strain>
    </source>
</reference>
<name>A0A443S6W5_9ACAR</name>
<proteinExistence type="predicted"/>
<keyword evidence="2" id="KW-1185">Reference proteome</keyword>
<dbReference type="EMBL" id="NCKV01006841">
    <property type="protein sequence ID" value="RWS23243.1"/>
    <property type="molecule type" value="Genomic_DNA"/>
</dbReference>
<gene>
    <name evidence="1" type="ORF">B4U80_07409</name>
</gene>
<protein>
    <submittedName>
        <fullName evidence="1">Uncharacterized protein</fullName>
    </submittedName>
</protein>
<evidence type="ECO:0000313" key="1">
    <source>
        <dbReference type="EMBL" id="RWS23243.1"/>
    </source>
</evidence>
<comment type="caution">
    <text evidence="1">The sequence shown here is derived from an EMBL/GenBank/DDBJ whole genome shotgun (WGS) entry which is preliminary data.</text>
</comment>
<dbReference type="VEuPathDB" id="VectorBase:LDEU008798"/>
<accession>A0A443S6W5</accession>
<dbReference type="Proteomes" id="UP000288716">
    <property type="component" value="Unassembled WGS sequence"/>
</dbReference>
<organism evidence="1 2">
    <name type="scientific">Leptotrombidium deliense</name>
    <dbReference type="NCBI Taxonomy" id="299467"/>
    <lineage>
        <taxon>Eukaryota</taxon>
        <taxon>Metazoa</taxon>
        <taxon>Ecdysozoa</taxon>
        <taxon>Arthropoda</taxon>
        <taxon>Chelicerata</taxon>
        <taxon>Arachnida</taxon>
        <taxon>Acari</taxon>
        <taxon>Acariformes</taxon>
        <taxon>Trombidiformes</taxon>
        <taxon>Prostigmata</taxon>
        <taxon>Anystina</taxon>
        <taxon>Parasitengona</taxon>
        <taxon>Trombiculoidea</taxon>
        <taxon>Trombiculidae</taxon>
        <taxon>Leptotrombidium</taxon>
    </lineage>
</organism>
<dbReference type="AlphaFoldDB" id="A0A443S6W5"/>
<evidence type="ECO:0000313" key="2">
    <source>
        <dbReference type="Proteomes" id="UP000288716"/>
    </source>
</evidence>
<sequence length="56" mass="6540">MPHHVSVENSLLFFCNRCDVHCANLCDDHHLLTDCLETLGQRVARRKKRSEYHCST</sequence>